<dbReference type="PROSITE" id="PS50943">
    <property type="entry name" value="HTH_CROC1"/>
    <property type="match status" value="1"/>
</dbReference>
<dbReference type="InterPro" id="IPR001387">
    <property type="entry name" value="Cro/C1-type_HTH"/>
</dbReference>
<dbReference type="PANTHER" id="PTHR46558">
    <property type="entry name" value="TRACRIPTIONAL REGULATORY PROTEIN-RELATED-RELATED"/>
    <property type="match status" value="1"/>
</dbReference>
<keyword evidence="1" id="KW-0238">DNA-binding</keyword>
<dbReference type="SMART" id="SM00530">
    <property type="entry name" value="HTH_XRE"/>
    <property type="match status" value="1"/>
</dbReference>
<dbReference type="CDD" id="cd00093">
    <property type="entry name" value="HTH_XRE"/>
    <property type="match status" value="1"/>
</dbReference>
<dbReference type="Proteomes" id="UP000069697">
    <property type="component" value="Unassembled WGS sequence"/>
</dbReference>
<dbReference type="PANTHER" id="PTHR46558:SF11">
    <property type="entry name" value="HTH-TYPE TRANSCRIPTIONAL REGULATOR XRE"/>
    <property type="match status" value="1"/>
</dbReference>
<reference evidence="3 4" key="1">
    <citation type="journal article" date="2016" name="Genome Announc.">
        <title>Draft Genome Sequence of Paenibacillus amylolyticus Heshi-A3, Isolated from Fermented Rice Bran in a Japanese Fermented Seafood Dish.</title>
        <authorList>
            <person name="Akuzawa S."/>
            <person name="Nagaoka J."/>
            <person name="Kanekatsu M."/>
            <person name="Kubota E."/>
            <person name="Ohtake R."/>
            <person name="Suzuki T."/>
            <person name="Kanesaki Y."/>
        </authorList>
    </citation>
    <scope>NUCLEOTIDE SEQUENCE [LARGE SCALE GENOMIC DNA]</scope>
    <source>
        <strain evidence="3 4">Heshi-A3</strain>
    </source>
</reference>
<name>A0A117I245_PAEAM</name>
<dbReference type="InterPro" id="IPR010982">
    <property type="entry name" value="Lambda_DNA-bd_dom_sf"/>
</dbReference>
<feature type="domain" description="HTH cro/C1-type" evidence="2">
    <location>
        <begin position="24"/>
        <end position="64"/>
    </location>
</feature>
<organism evidence="3 4">
    <name type="scientific">Paenibacillus amylolyticus</name>
    <dbReference type="NCBI Taxonomy" id="1451"/>
    <lineage>
        <taxon>Bacteria</taxon>
        <taxon>Bacillati</taxon>
        <taxon>Bacillota</taxon>
        <taxon>Bacilli</taxon>
        <taxon>Bacillales</taxon>
        <taxon>Paenibacillaceae</taxon>
        <taxon>Paenibacillus</taxon>
    </lineage>
</organism>
<dbReference type="Pfam" id="PF01381">
    <property type="entry name" value="HTH_3"/>
    <property type="match status" value="1"/>
</dbReference>
<evidence type="ECO:0000313" key="4">
    <source>
        <dbReference type="Proteomes" id="UP000069697"/>
    </source>
</evidence>
<dbReference type="Gene3D" id="1.10.260.40">
    <property type="entry name" value="lambda repressor-like DNA-binding domains"/>
    <property type="match status" value="1"/>
</dbReference>
<dbReference type="RefSeq" id="WP_062835537.1">
    <property type="nucleotide sequence ID" value="NZ_BCNV01000001.1"/>
</dbReference>
<dbReference type="GO" id="GO:0003677">
    <property type="term" value="F:DNA binding"/>
    <property type="evidence" value="ECO:0007669"/>
    <property type="project" value="UniProtKB-KW"/>
</dbReference>
<evidence type="ECO:0000313" key="3">
    <source>
        <dbReference type="EMBL" id="GAS83147.1"/>
    </source>
</evidence>
<sequence length="110" mass="12503">MNFKDTGNRIQELRKTRFHNRVSFAQALQTSDENIKRIESGKGLPSIDLLIKMALTLEVSTDYILFGHLMTPEDEASTSLIRLHQQLSHAGKKALHKIATEIYILEKGIK</sequence>
<reference evidence="4" key="2">
    <citation type="submission" date="2016-01" db="EMBL/GenBank/DDBJ databases">
        <title>Draft Genome Sequence of Paenibacillus amylolyticus Heshi-A3 that Was Isolated from Fermented Rice Bran with Aging Salted Mackerel, Which Was Named Heshiko as Traditional Fermented Seafood in Japan.</title>
        <authorList>
            <person name="Akuzawa S."/>
            <person name="Nakagawa J."/>
            <person name="Kanekatsu T."/>
            <person name="Kubota E."/>
            <person name="Ohtake R."/>
            <person name="Suzuki T."/>
            <person name="Kanesaki Y."/>
        </authorList>
    </citation>
    <scope>NUCLEOTIDE SEQUENCE [LARGE SCALE GENOMIC DNA]</scope>
    <source>
        <strain evidence="4">Heshi-A3</strain>
    </source>
</reference>
<comment type="caution">
    <text evidence="3">The sequence shown here is derived from an EMBL/GenBank/DDBJ whole genome shotgun (WGS) entry which is preliminary data.</text>
</comment>
<dbReference type="AlphaFoldDB" id="A0A117I245"/>
<evidence type="ECO:0000256" key="1">
    <source>
        <dbReference type="ARBA" id="ARBA00023125"/>
    </source>
</evidence>
<evidence type="ECO:0000259" key="2">
    <source>
        <dbReference type="PROSITE" id="PS50943"/>
    </source>
</evidence>
<dbReference type="SUPFAM" id="SSF47413">
    <property type="entry name" value="lambda repressor-like DNA-binding domains"/>
    <property type="match status" value="1"/>
</dbReference>
<proteinExistence type="predicted"/>
<gene>
    <name evidence="3" type="ORF">PAHA3_3225</name>
</gene>
<accession>A0A117I245</accession>
<dbReference type="EMBL" id="BCNV01000001">
    <property type="protein sequence ID" value="GAS83147.1"/>
    <property type="molecule type" value="Genomic_DNA"/>
</dbReference>
<protein>
    <submittedName>
        <fullName evidence="3">Helix-turn-helix domain-containing protein</fullName>
    </submittedName>
</protein>